<evidence type="ECO:0000313" key="1">
    <source>
        <dbReference type="EMBL" id="SJM93743.1"/>
    </source>
</evidence>
<dbReference type="AlphaFoldDB" id="A0A1R4HC00"/>
<protein>
    <submittedName>
        <fullName evidence="1">Uncharacterized protein</fullName>
    </submittedName>
</protein>
<evidence type="ECO:0000313" key="2">
    <source>
        <dbReference type="Proteomes" id="UP000195442"/>
    </source>
</evidence>
<organism evidence="1 2">
    <name type="scientific">Crenothrix polyspora</name>
    <dbReference type="NCBI Taxonomy" id="360316"/>
    <lineage>
        <taxon>Bacteria</taxon>
        <taxon>Pseudomonadati</taxon>
        <taxon>Pseudomonadota</taxon>
        <taxon>Gammaproteobacteria</taxon>
        <taxon>Methylococcales</taxon>
        <taxon>Crenotrichaceae</taxon>
        <taxon>Crenothrix</taxon>
    </lineage>
</organism>
<accession>A0A1R4HC00</accession>
<sequence length="46" mass="5722">MSDIKLDERKVHYEKAMYIIDIENIKPCEFYKQLKDYRQWRLCGIP</sequence>
<gene>
    <name evidence="1" type="ORF">CRENPOLYSF2_3590001</name>
</gene>
<dbReference type="Proteomes" id="UP000195442">
    <property type="component" value="Unassembled WGS sequence"/>
</dbReference>
<proteinExistence type="predicted"/>
<reference evidence="2" key="1">
    <citation type="submission" date="2017-02" db="EMBL/GenBank/DDBJ databases">
        <authorList>
            <person name="Daims H."/>
        </authorList>
    </citation>
    <scope>NUCLEOTIDE SEQUENCE [LARGE SCALE GENOMIC DNA]</scope>
</reference>
<dbReference type="EMBL" id="FUKJ01000289">
    <property type="protein sequence ID" value="SJM93743.1"/>
    <property type="molecule type" value="Genomic_DNA"/>
</dbReference>
<name>A0A1R4HC00_9GAMM</name>
<keyword evidence="2" id="KW-1185">Reference proteome</keyword>